<evidence type="ECO:0000256" key="8">
    <source>
        <dbReference type="PIRSR" id="PIRSR016262-2"/>
    </source>
</evidence>
<feature type="domain" description="BPL/LPL catalytic" evidence="10">
    <location>
        <begin position="34"/>
        <end position="220"/>
    </location>
</feature>
<evidence type="ECO:0000256" key="2">
    <source>
        <dbReference type="ARBA" id="ARBA00022679"/>
    </source>
</evidence>
<reference evidence="11 12" key="1">
    <citation type="submission" date="2018-05" db="EMBL/GenBank/DDBJ databases">
        <title>Reference genomes for bee gut microbiota database.</title>
        <authorList>
            <person name="Ellegaard K.M."/>
        </authorList>
    </citation>
    <scope>NUCLEOTIDE SEQUENCE [LARGE SCALE GENOMIC DNA]</scope>
    <source>
        <strain evidence="11 12">ESL0284</strain>
    </source>
</reference>
<dbReference type="EC" id="2.3.1.181" evidence="5 6"/>
<dbReference type="PANTHER" id="PTHR10993:SF7">
    <property type="entry name" value="LIPOYLTRANSFERASE 2, MITOCHONDRIAL-RELATED"/>
    <property type="match status" value="1"/>
</dbReference>
<keyword evidence="3 5" id="KW-0012">Acyltransferase</keyword>
<evidence type="ECO:0000256" key="1">
    <source>
        <dbReference type="ARBA" id="ARBA00004821"/>
    </source>
</evidence>
<comment type="function">
    <text evidence="4 5 6">Catalyzes the transfer of endogenously produced octanoic acid from octanoyl-acyl-carrier-protein onto the lipoyl domains of lipoate-dependent enzymes. Lipoyl-ACP can also act as a substrate although octanoyl-ACP is likely to be the physiological substrate.</text>
</comment>
<comment type="miscellaneous">
    <text evidence="5">In the reaction, the free carboxyl group of octanoic acid is attached via an amide linkage to the epsilon-amino group of a specific lysine residue of lipoyl domains of lipoate-dependent enzymes.</text>
</comment>
<dbReference type="UniPathway" id="UPA00538">
    <property type="reaction ID" value="UER00592"/>
</dbReference>
<dbReference type="EMBL" id="QGLT01000005">
    <property type="protein sequence ID" value="PXY98921.1"/>
    <property type="molecule type" value="Genomic_DNA"/>
</dbReference>
<dbReference type="PROSITE" id="PS51733">
    <property type="entry name" value="BPL_LPL_CATALYTIC"/>
    <property type="match status" value="1"/>
</dbReference>
<evidence type="ECO:0000256" key="9">
    <source>
        <dbReference type="PIRSR" id="PIRSR016262-3"/>
    </source>
</evidence>
<evidence type="ECO:0000256" key="5">
    <source>
        <dbReference type="HAMAP-Rule" id="MF_00013"/>
    </source>
</evidence>
<name>A0A318NB17_9PROT</name>
<sequence>MAITPIFLQKSKKVVPYPTAIQWMKNYVQKIFDGKAAECLWFLEHPPLYTAGTSAKESDLFNPQNFPVFHTNRGGQWTYHGPGMRIIYVMMDLRKPHPTFPDHDIRAFIHKLEDWIILTLQQFNIAAEKKEGRVGLWVTDPVTKKEKKIAAIGIKLSHWISWHGIALNINPKLENYSGIVPCGLKEYGITSMHELGINTSFDTIDQVLCQAWQQVFVYSLKLRSPPSDLMVDQDS</sequence>
<dbReference type="Pfam" id="PF21948">
    <property type="entry name" value="LplA-B_cat"/>
    <property type="match status" value="1"/>
</dbReference>
<feature type="binding site" evidence="5 8">
    <location>
        <begin position="164"/>
        <end position="166"/>
    </location>
    <ligand>
        <name>substrate</name>
    </ligand>
</feature>
<dbReference type="RefSeq" id="WP_110439513.1">
    <property type="nucleotide sequence ID" value="NZ_CP046393.1"/>
</dbReference>
<dbReference type="InterPro" id="IPR045864">
    <property type="entry name" value="aa-tRNA-synth_II/BPL/LPL"/>
</dbReference>
<comment type="catalytic activity">
    <reaction evidence="5 6">
        <text>octanoyl-[ACP] + L-lysyl-[protein] = N(6)-octanoyl-L-lysyl-[protein] + holo-[ACP] + H(+)</text>
        <dbReference type="Rhea" id="RHEA:17665"/>
        <dbReference type="Rhea" id="RHEA-COMP:9636"/>
        <dbReference type="Rhea" id="RHEA-COMP:9685"/>
        <dbReference type="Rhea" id="RHEA-COMP:9752"/>
        <dbReference type="Rhea" id="RHEA-COMP:9928"/>
        <dbReference type="ChEBI" id="CHEBI:15378"/>
        <dbReference type="ChEBI" id="CHEBI:29969"/>
        <dbReference type="ChEBI" id="CHEBI:64479"/>
        <dbReference type="ChEBI" id="CHEBI:78463"/>
        <dbReference type="ChEBI" id="CHEBI:78809"/>
        <dbReference type="EC" id="2.3.1.181"/>
    </reaction>
</comment>
<evidence type="ECO:0000313" key="12">
    <source>
        <dbReference type="Proteomes" id="UP000247565"/>
    </source>
</evidence>
<keyword evidence="5" id="KW-0963">Cytoplasm</keyword>
<dbReference type="GO" id="GO:0016874">
    <property type="term" value="F:ligase activity"/>
    <property type="evidence" value="ECO:0007669"/>
    <property type="project" value="UniProtKB-KW"/>
</dbReference>
<evidence type="ECO:0000313" key="11">
    <source>
        <dbReference type="EMBL" id="PXY98921.1"/>
    </source>
</evidence>
<dbReference type="Gene3D" id="3.30.930.10">
    <property type="entry name" value="Bira Bifunctional Protein, Domain 2"/>
    <property type="match status" value="1"/>
</dbReference>
<feature type="site" description="Lowers pKa of active site Cys" evidence="5 9">
    <location>
        <position position="148"/>
    </location>
</feature>
<dbReference type="CDD" id="cd16444">
    <property type="entry name" value="LipB"/>
    <property type="match status" value="1"/>
</dbReference>
<keyword evidence="12" id="KW-1185">Reference proteome</keyword>
<organism evidence="11 12">
    <name type="scientific">Commensalibacter melissae</name>
    <dbReference type="NCBI Taxonomy" id="2070537"/>
    <lineage>
        <taxon>Bacteria</taxon>
        <taxon>Pseudomonadati</taxon>
        <taxon>Pseudomonadota</taxon>
        <taxon>Alphaproteobacteria</taxon>
        <taxon>Acetobacterales</taxon>
        <taxon>Acetobacteraceae</taxon>
    </lineage>
</organism>
<protein>
    <recommendedName>
        <fullName evidence="5 6">Octanoyltransferase</fullName>
        <ecNumber evidence="5 6">2.3.1.181</ecNumber>
    </recommendedName>
    <alternativeName>
        <fullName evidence="5">Lipoate-protein ligase B</fullName>
    </alternativeName>
    <alternativeName>
        <fullName evidence="5">Lipoyl/octanoyl transferase</fullName>
    </alternativeName>
    <alternativeName>
        <fullName evidence="5">Octanoyl-[acyl-carrier-protein]-protein N-octanoyltransferase</fullName>
    </alternativeName>
</protein>
<dbReference type="PIRSF" id="PIRSF016262">
    <property type="entry name" value="LPLase"/>
    <property type="match status" value="1"/>
</dbReference>
<comment type="caution">
    <text evidence="11">The sequence shown here is derived from an EMBL/GenBank/DDBJ whole genome shotgun (WGS) entry which is preliminary data.</text>
</comment>
<evidence type="ECO:0000256" key="3">
    <source>
        <dbReference type="ARBA" id="ARBA00023315"/>
    </source>
</evidence>
<proteinExistence type="inferred from homology"/>
<evidence type="ECO:0000256" key="4">
    <source>
        <dbReference type="ARBA" id="ARBA00024732"/>
    </source>
</evidence>
<dbReference type="GO" id="GO:0005737">
    <property type="term" value="C:cytoplasm"/>
    <property type="evidence" value="ECO:0007669"/>
    <property type="project" value="UniProtKB-SubCell"/>
</dbReference>
<comment type="subcellular location">
    <subcellularLocation>
        <location evidence="5">Cytoplasm</location>
    </subcellularLocation>
</comment>
<dbReference type="OrthoDB" id="9787061at2"/>
<keyword evidence="11" id="KW-0436">Ligase</keyword>
<comment type="pathway">
    <text evidence="1 5 6">Protein modification; protein lipoylation via endogenous pathway; protein N(6)-(lipoyl)lysine from octanoyl-[acyl-carrier-protein]: step 1/2.</text>
</comment>
<evidence type="ECO:0000259" key="10">
    <source>
        <dbReference type="PROSITE" id="PS51733"/>
    </source>
</evidence>
<dbReference type="Proteomes" id="UP000247565">
    <property type="component" value="Unassembled WGS sequence"/>
</dbReference>
<dbReference type="GO" id="GO:0009249">
    <property type="term" value="P:protein lipoylation"/>
    <property type="evidence" value="ECO:0007669"/>
    <property type="project" value="InterPro"/>
</dbReference>
<feature type="binding site" evidence="5 8">
    <location>
        <begin position="73"/>
        <end position="80"/>
    </location>
    <ligand>
        <name>substrate</name>
    </ligand>
</feature>
<evidence type="ECO:0000256" key="6">
    <source>
        <dbReference type="PIRNR" id="PIRNR016262"/>
    </source>
</evidence>
<dbReference type="NCBIfam" id="NF010921">
    <property type="entry name" value="PRK14341.1"/>
    <property type="match status" value="1"/>
</dbReference>
<dbReference type="AlphaFoldDB" id="A0A318NB17"/>
<dbReference type="NCBIfam" id="TIGR00214">
    <property type="entry name" value="lipB"/>
    <property type="match status" value="1"/>
</dbReference>
<comment type="similarity">
    <text evidence="5 6">Belongs to the LipB family.</text>
</comment>
<dbReference type="GO" id="GO:0033819">
    <property type="term" value="F:lipoyl(octanoyl) transferase activity"/>
    <property type="evidence" value="ECO:0007669"/>
    <property type="project" value="UniProtKB-EC"/>
</dbReference>
<dbReference type="InterPro" id="IPR000544">
    <property type="entry name" value="Octanoyltransferase"/>
</dbReference>
<dbReference type="SUPFAM" id="SSF55681">
    <property type="entry name" value="Class II aaRS and biotin synthetases"/>
    <property type="match status" value="1"/>
</dbReference>
<evidence type="ECO:0000256" key="7">
    <source>
        <dbReference type="PIRSR" id="PIRSR016262-1"/>
    </source>
</evidence>
<accession>A0A318NB17</accession>
<dbReference type="HAMAP" id="MF_00013">
    <property type="entry name" value="LipB"/>
    <property type="match status" value="1"/>
</dbReference>
<gene>
    <name evidence="5" type="primary">lipB</name>
    <name evidence="11" type="ORF">DK869_08090</name>
</gene>
<feature type="active site" description="Acyl-thioester intermediate" evidence="5 7">
    <location>
        <position position="182"/>
    </location>
</feature>
<feature type="binding site" evidence="5 8">
    <location>
        <begin position="151"/>
        <end position="153"/>
    </location>
    <ligand>
        <name>substrate</name>
    </ligand>
</feature>
<dbReference type="InterPro" id="IPR004143">
    <property type="entry name" value="BPL_LPL_catalytic"/>
</dbReference>
<keyword evidence="2 5" id="KW-0808">Transferase</keyword>
<dbReference type="PANTHER" id="PTHR10993">
    <property type="entry name" value="OCTANOYLTRANSFERASE"/>
    <property type="match status" value="1"/>
</dbReference>